<gene>
    <name evidence="3" type="ORF">NBR_LOCUS2669</name>
</gene>
<dbReference type="WBParaSite" id="NBR_0000266801-mRNA-1">
    <property type="protein sequence ID" value="NBR_0000266801-mRNA-1"/>
    <property type="gene ID" value="NBR_0000266801"/>
</dbReference>
<protein>
    <submittedName>
        <fullName evidence="5">Secreted protein</fullName>
    </submittedName>
</protein>
<evidence type="ECO:0000313" key="4">
    <source>
        <dbReference type="Proteomes" id="UP000271162"/>
    </source>
</evidence>
<dbReference type="STRING" id="27835.A0A0N4XJG6"/>
<reference evidence="5" key="1">
    <citation type="submission" date="2017-02" db="UniProtKB">
        <authorList>
            <consortium name="WormBaseParasite"/>
        </authorList>
    </citation>
    <scope>IDENTIFICATION</scope>
</reference>
<dbReference type="EMBL" id="UYSL01003257">
    <property type="protein sequence ID" value="VDL66258.1"/>
    <property type="molecule type" value="Genomic_DNA"/>
</dbReference>
<sequence>MRWTVVLSSIGLVIANYGAQNSGYEAAEREQSPPSNPPSADGGDQQGYNSDGKQSDSTNSHIPNIGGSSSIFVALQPRTDSVDFGFGGANDAPRYGNGGTGGQQGFNGMQSPGIAVFVPGVETNVRGGQVPPQQPYRPSYPYSNNNPSYPGQGGQGIAPAPYRDTQQQLYPSNYNYQQNERMNPAPQMSASGGDGLAYSNEVRLRALRF</sequence>
<evidence type="ECO:0000256" key="1">
    <source>
        <dbReference type="SAM" id="MobiDB-lite"/>
    </source>
</evidence>
<organism evidence="5">
    <name type="scientific">Nippostrongylus brasiliensis</name>
    <name type="common">Rat hookworm</name>
    <dbReference type="NCBI Taxonomy" id="27835"/>
    <lineage>
        <taxon>Eukaryota</taxon>
        <taxon>Metazoa</taxon>
        <taxon>Ecdysozoa</taxon>
        <taxon>Nematoda</taxon>
        <taxon>Chromadorea</taxon>
        <taxon>Rhabditida</taxon>
        <taxon>Rhabditina</taxon>
        <taxon>Rhabditomorpha</taxon>
        <taxon>Strongyloidea</taxon>
        <taxon>Heligmosomidae</taxon>
        <taxon>Nippostrongylus</taxon>
    </lineage>
</organism>
<dbReference type="Proteomes" id="UP000271162">
    <property type="component" value="Unassembled WGS sequence"/>
</dbReference>
<evidence type="ECO:0000313" key="5">
    <source>
        <dbReference type="WBParaSite" id="NBR_0000266801-mRNA-1"/>
    </source>
</evidence>
<feature type="signal peptide" evidence="2">
    <location>
        <begin position="1"/>
        <end position="15"/>
    </location>
</feature>
<reference evidence="3 4" key="2">
    <citation type="submission" date="2018-11" db="EMBL/GenBank/DDBJ databases">
        <authorList>
            <consortium name="Pathogen Informatics"/>
        </authorList>
    </citation>
    <scope>NUCLEOTIDE SEQUENCE [LARGE SCALE GENOMIC DNA]</scope>
</reference>
<keyword evidence="2" id="KW-0732">Signal</keyword>
<keyword evidence="4" id="KW-1185">Reference proteome</keyword>
<feature type="region of interest" description="Disordered" evidence="1">
    <location>
        <begin position="23"/>
        <end position="65"/>
    </location>
</feature>
<dbReference type="AlphaFoldDB" id="A0A0N4XJG6"/>
<name>A0A0N4XJG6_NIPBR</name>
<dbReference type="OMA" id="NSHIPNI"/>
<feature type="chain" id="PRO_5043124643" evidence="2">
    <location>
        <begin position="16"/>
        <end position="209"/>
    </location>
</feature>
<accession>A0A0N4XJG6</accession>
<proteinExistence type="predicted"/>
<feature type="compositionally biased region" description="Polar residues" evidence="1">
    <location>
        <begin position="46"/>
        <end position="65"/>
    </location>
</feature>
<evidence type="ECO:0000313" key="3">
    <source>
        <dbReference type="EMBL" id="VDL66258.1"/>
    </source>
</evidence>
<evidence type="ECO:0000256" key="2">
    <source>
        <dbReference type="SAM" id="SignalP"/>
    </source>
</evidence>